<protein>
    <submittedName>
        <fullName evidence="1">Uncharacterized protein</fullName>
    </submittedName>
</protein>
<dbReference type="Proteomes" id="UP000315003">
    <property type="component" value="Chromosome"/>
</dbReference>
<dbReference type="AlphaFoldDB" id="A0A517T1R9"/>
<evidence type="ECO:0000313" key="2">
    <source>
        <dbReference type="Proteomes" id="UP000315003"/>
    </source>
</evidence>
<organism evidence="1 2">
    <name type="scientific">Stieleria bergensis</name>
    <dbReference type="NCBI Taxonomy" id="2528025"/>
    <lineage>
        <taxon>Bacteria</taxon>
        <taxon>Pseudomonadati</taxon>
        <taxon>Planctomycetota</taxon>
        <taxon>Planctomycetia</taxon>
        <taxon>Pirellulales</taxon>
        <taxon>Pirellulaceae</taxon>
        <taxon>Stieleria</taxon>
    </lineage>
</organism>
<name>A0A517T1R9_9BACT</name>
<reference evidence="1 2" key="1">
    <citation type="submission" date="2019-02" db="EMBL/GenBank/DDBJ databases">
        <title>Deep-cultivation of Planctomycetes and their phenomic and genomic characterization uncovers novel biology.</title>
        <authorList>
            <person name="Wiegand S."/>
            <person name="Jogler M."/>
            <person name="Boedeker C."/>
            <person name="Pinto D."/>
            <person name="Vollmers J."/>
            <person name="Rivas-Marin E."/>
            <person name="Kohn T."/>
            <person name="Peeters S.H."/>
            <person name="Heuer A."/>
            <person name="Rast P."/>
            <person name="Oberbeckmann S."/>
            <person name="Bunk B."/>
            <person name="Jeske O."/>
            <person name="Meyerdierks A."/>
            <person name="Storesund J.E."/>
            <person name="Kallscheuer N."/>
            <person name="Luecker S."/>
            <person name="Lage O.M."/>
            <person name="Pohl T."/>
            <person name="Merkel B.J."/>
            <person name="Hornburger P."/>
            <person name="Mueller R.-W."/>
            <person name="Bruemmer F."/>
            <person name="Labrenz M."/>
            <person name="Spormann A.M."/>
            <person name="Op den Camp H."/>
            <person name="Overmann J."/>
            <person name="Amann R."/>
            <person name="Jetten M.S.M."/>
            <person name="Mascher T."/>
            <person name="Medema M.H."/>
            <person name="Devos D.P."/>
            <person name="Kaster A.-K."/>
            <person name="Ovreas L."/>
            <person name="Rohde M."/>
            <person name="Galperin M.Y."/>
            <person name="Jogler C."/>
        </authorList>
    </citation>
    <scope>NUCLEOTIDE SEQUENCE [LARGE SCALE GENOMIC DNA]</scope>
    <source>
        <strain evidence="1 2">SV_7m_r</strain>
    </source>
</reference>
<accession>A0A517T1R9</accession>
<keyword evidence="2" id="KW-1185">Reference proteome</keyword>
<dbReference type="EMBL" id="CP036272">
    <property type="protein sequence ID" value="QDT62312.1"/>
    <property type="molecule type" value="Genomic_DNA"/>
</dbReference>
<proteinExistence type="predicted"/>
<sequence>MAMNFHLADRGMLILRPKIVSEREKFGARRSLEM</sequence>
<gene>
    <name evidence="1" type="ORF">SV7mr_48590</name>
</gene>
<evidence type="ECO:0000313" key="1">
    <source>
        <dbReference type="EMBL" id="QDT62312.1"/>
    </source>
</evidence>